<comment type="caution">
    <text evidence="2">The sequence shown here is derived from an EMBL/GenBank/DDBJ whole genome shotgun (WGS) entry which is preliminary data.</text>
</comment>
<sequence>MLGEPGAHLGGGDREGGDGGDVGGGGALAHHDRERHVKGQFGEDLQRCADGQAVEGGQHRALDGVLDGHAGVVGVAAAHGGHRVGGAVAAQRGHVGGSGRPRDEPGGHHLAQRRLGERSLWAQVGDARHAPTLSAERGNPVPLRTKALRPPDREVKLGSP</sequence>
<organism evidence="2 3">
    <name type="scientific">Mycolicibacterium phlei DSM 43239 = CCUG 21000</name>
    <dbReference type="NCBI Taxonomy" id="1226750"/>
    <lineage>
        <taxon>Bacteria</taxon>
        <taxon>Bacillati</taxon>
        <taxon>Actinomycetota</taxon>
        <taxon>Actinomycetes</taxon>
        <taxon>Mycobacteriales</taxon>
        <taxon>Mycobacteriaceae</taxon>
        <taxon>Mycolicibacterium</taxon>
    </lineage>
</organism>
<keyword evidence="3" id="KW-1185">Reference proteome</keyword>
<name>A0A5N5V9E6_MYCPH</name>
<accession>A0A5N5V9E6</accession>
<dbReference type="AlphaFoldDB" id="A0A5N5V9E6"/>
<gene>
    <name evidence="2" type="ORF">MPHL21000_08695</name>
</gene>
<evidence type="ECO:0000313" key="3">
    <source>
        <dbReference type="Proteomes" id="UP000325690"/>
    </source>
</evidence>
<reference evidence="2 3" key="1">
    <citation type="submission" date="2012-10" db="EMBL/GenBank/DDBJ databases">
        <title>The draft sequence of the Mycobacterium pheli genome.</title>
        <authorList>
            <person name="Pettersson B.M.F."/>
            <person name="Das S."/>
            <person name="Dasgupta S."/>
            <person name="Bhattacharya A."/>
            <person name="Kirsebom L.A."/>
        </authorList>
    </citation>
    <scope>NUCLEOTIDE SEQUENCE [LARGE SCALE GENOMIC DNA]</scope>
    <source>
        <strain evidence="2 3">CCUG 21000</strain>
    </source>
</reference>
<feature type="region of interest" description="Disordered" evidence="1">
    <location>
        <begin position="1"/>
        <end position="39"/>
    </location>
</feature>
<evidence type="ECO:0000256" key="1">
    <source>
        <dbReference type="SAM" id="MobiDB-lite"/>
    </source>
</evidence>
<dbReference type="Proteomes" id="UP000325690">
    <property type="component" value="Unassembled WGS sequence"/>
</dbReference>
<proteinExistence type="predicted"/>
<feature type="region of interest" description="Disordered" evidence="1">
    <location>
        <begin position="122"/>
        <end position="160"/>
    </location>
</feature>
<feature type="compositionally biased region" description="Basic and acidic residues" evidence="1">
    <location>
        <begin position="149"/>
        <end position="160"/>
    </location>
</feature>
<protein>
    <submittedName>
        <fullName evidence="2">Uncharacterized protein</fullName>
    </submittedName>
</protein>
<evidence type="ECO:0000313" key="2">
    <source>
        <dbReference type="EMBL" id="KAB7757250.1"/>
    </source>
</evidence>
<dbReference type="EMBL" id="ANBP01000009">
    <property type="protein sequence ID" value="KAB7757250.1"/>
    <property type="molecule type" value="Genomic_DNA"/>
</dbReference>